<dbReference type="Gene3D" id="3.90.190.10">
    <property type="entry name" value="Protein tyrosine phosphatase superfamily"/>
    <property type="match status" value="1"/>
</dbReference>
<dbReference type="Pfam" id="PF10409">
    <property type="entry name" value="PTEN_C2"/>
    <property type="match status" value="1"/>
</dbReference>
<dbReference type="InterPro" id="IPR029023">
    <property type="entry name" value="Tensin_phosphatase"/>
</dbReference>
<dbReference type="PROSITE" id="PS51181">
    <property type="entry name" value="PPASE_TENSIN"/>
    <property type="match status" value="1"/>
</dbReference>
<feature type="domain" description="C2 tensin-type" evidence="4">
    <location>
        <begin position="112"/>
        <end position="243"/>
    </location>
</feature>
<dbReference type="InterPro" id="IPR014020">
    <property type="entry name" value="Tensin_C2-dom"/>
</dbReference>
<sequence>MRWIKIEDPFVPTLKEMILLSKQVIDWLAMNAQNVIVIHCKGGKGRTETMIYTCLIATGMFLTTKETIDPSGEQRYTTYTNEFQKIAIPSQHRYVEYFKIVKNVFHGNLPPKRRLKIERIVVHSLHGVGRGDATDLKIDIIMQCKTVFTCTSETCMLLHDLKRNMAIFLLSDCPELCDDIKIKFFSPNLPKYNQSCAFFLCFHTSFIKNNRLYLTRNELDNLHKPKICGFYPTDFAVEINFEE</sequence>
<evidence type="ECO:0000313" key="6">
    <source>
        <dbReference type="RefSeq" id="XP_012891924.1"/>
    </source>
</evidence>
<dbReference type="InterPro" id="IPR000387">
    <property type="entry name" value="Tyr_Pase_dom"/>
</dbReference>
<evidence type="ECO:0000313" key="5">
    <source>
        <dbReference type="Proteomes" id="UP000081671"/>
    </source>
</evidence>
<dbReference type="GO" id="GO:0005829">
    <property type="term" value="C:cytosol"/>
    <property type="evidence" value="ECO:0007669"/>
    <property type="project" value="TreeGrafter"/>
</dbReference>
<proteinExistence type="predicted"/>
<dbReference type="Proteomes" id="UP000081671">
    <property type="component" value="Unplaced"/>
</dbReference>
<protein>
    <submittedName>
        <fullName evidence="6">Phosphatidylinositol 3,4,5-trisphosphate 3-phosphatase TPTE2-like</fullName>
    </submittedName>
</protein>
<dbReference type="KEGG" id="dord:106001366"/>
<dbReference type="PANTHER" id="PTHR12305">
    <property type="entry name" value="PHOSPHATASE WITH HOMOLOGY TO TENSIN"/>
    <property type="match status" value="1"/>
</dbReference>
<dbReference type="Gene3D" id="2.60.40.1110">
    <property type="match status" value="1"/>
</dbReference>
<evidence type="ECO:0000259" key="3">
    <source>
        <dbReference type="PROSITE" id="PS51181"/>
    </source>
</evidence>
<dbReference type="PROSITE" id="PS51182">
    <property type="entry name" value="C2_TENSIN"/>
    <property type="match status" value="1"/>
</dbReference>
<dbReference type="OrthoDB" id="16692at2759"/>
<dbReference type="FunFam" id="2.60.40.1110:FF:000004">
    <property type="entry name" value="Voltage-sensor containing phosphatase"/>
    <property type="match status" value="1"/>
</dbReference>
<organism evidence="5 6">
    <name type="scientific">Dipodomys ordii</name>
    <name type="common">Ord's kangaroo rat</name>
    <dbReference type="NCBI Taxonomy" id="10020"/>
    <lineage>
        <taxon>Eukaryota</taxon>
        <taxon>Metazoa</taxon>
        <taxon>Chordata</taxon>
        <taxon>Craniata</taxon>
        <taxon>Vertebrata</taxon>
        <taxon>Euteleostomi</taxon>
        <taxon>Mammalia</taxon>
        <taxon>Eutheria</taxon>
        <taxon>Euarchontoglires</taxon>
        <taxon>Glires</taxon>
        <taxon>Rodentia</taxon>
        <taxon>Castorimorpha</taxon>
        <taxon>Heteromyidae</taxon>
        <taxon>Dipodomyinae</taxon>
        <taxon>Dipodomys</taxon>
    </lineage>
</organism>
<dbReference type="InParanoid" id="A0A1S3GUH7"/>
<accession>A0A1S3GUH7</accession>
<gene>
    <name evidence="6" type="primary">LOC106001366</name>
</gene>
<evidence type="ECO:0000259" key="4">
    <source>
        <dbReference type="PROSITE" id="PS51182"/>
    </source>
</evidence>
<reference evidence="6" key="1">
    <citation type="submission" date="2025-08" db="UniProtKB">
        <authorList>
            <consortium name="RefSeq"/>
        </authorList>
    </citation>
    <scope>IDENTIFICATION</scope>
    <source>
        <tissue evidence="6">Kidney</tissue>
    </source>
</reference>
<keyword evidence="5" id="KW-1185">Reference proteome</keyword>
<dbReference type="RefSeq" id="XP_012891924.1">
    <property type="nucleotide sequence ID" value="XM_013036470.1"/>
</dbReference>
<dbReference type="SUPFAM" id="SSF52799">
    <property type="entry name" value="(Phosphotyrosine protein) phosphatases II"/>
    <property type="match status" value="1"/>
</dbReference>
<name>A0A1S3GUH7_DIPOR</name>
<feature type="domain" description="Tyrosine specific protein phosphatases" evidence="2">
    <location>
        <begin position="15"/>
        <end position="86"/>
    </location>
</feature>
<dbReference type="GO" id="GO:0016314">
    <property type="term" value="F:phosphatidylinositol-3,4,5-trisphosphate 3-phosphatase activity"/>
    <property type="evidence" value="ECO:0007669"/>
    <property type="project" value="TreeGrafter"/>
</dbReference>
<dbReference type="SMART" id="SM01326">
    <property type="entry name" value="PTEN_C2"/>
    <property type="match status" value="1"/>
</dbReference>
<keyword evidence="1" id="KW-0378">Hydrolase</keyword>
<dbReference type="AlphaFoldDB" id="A0A1S3GUH7"/>
<dbReference type="InterPro" id="IPR051281">
    <property type="entry name" value="Dual-spec_lipid-protein_phosph"/>
</dbReference>
<feature type="domain" description="Phosphatase tensin-type" evidence="3">
    <location>
        <begin position="1"/>
        <end position="105"/>
    </location>
</feature>
<evidence type="ECO:0000256" key="1">
    <source>
        <dbReference type="ARBA" id="ARBA00022801"/>
    </source>
</evidence>
<evidence type="ECO:0000259" key="2">
    <source>
        <dbReference type="PROSITE" id="PS50056"/>
    </source>
</evidence>
<dbReference type="PROSITE" id="PS50056">
    <property type="entry name" value="TYR_PHOSPHATASE_2"/>
    <property type="match status" value="1"/>
</dbReference>
<dbReference type="SUPFAM" id="SSF49562">
    <property type="entry name" value="C2 domain (Calcium/lipid-binding domain, CaLB)"/>
    <property type="match status" value="1"/>
</dbReference>
<dbReference type="PANTHER" id="PTHR12305:SF60">
    <property type="entry name" value="PHOSPHATIDYLINOSITOL 3,4,5-TRISPHOSPHATE 3-PHOSPHATASE TPTE2-RELATED"/>
    <property type="match status" value="1"/>
</dbReference>
<dbReference type="InterPro" id="IPR029021">
    <property type="entry name" value="Prot-tyrosine_phosphatase-like"/>
</dbReference>
<dbReference type="GeneID" id="106001366"/>
<dbReference type="InterPro" id="IPR035892">
    <property type="entry name" value="C2_domain_sf"/>
</dbReference>